<keyword evidence="6" id="KW-0456">Lyase</keyword>
<sequence length="552" mass="62775">MSTISNFRREEIVKDNKIFSSIRSTIETSFYGNNVVKVNSIKEAYKLAKDSPGTIVTDMPVYSPEEIGLDSDAKVLLFNDGATVGRFAGARVIIGEPNVDIKEYELISREAIYESRYKKLYHSEAIIGLHPDFMIKAHLLIPENFDNIMYSWLLNFQFLSQKYMQMYKDSKQYPEGDLYVFSNPDYIPPSHPNGLALFDPIHNCAMLLGMRYFGEHKKGTLTLGWSLANRNGFASCHGGMKRYNLENDSKFTIGVFGLSGSGKSTLTHEKHDGKYDINVLHDDAYIISTEDGSSIALEPAYFDKTQDYPTTHPANKYLLTVQNCGVTLDENGKKVIVAEDIRNGNGRAVKSILWTENRVNKIDEPVDAIAWLMKDATMPPILKIKNPILASVMGATLATKRTTAEKLAKGVDMNALVIEPYANPFRTYPLANDYEKFKELFENRNVECYIINTSHFIDKKIPKEVTLKLLEELALKKAKFKQLGGFTEIEYMEVEGYKPDMRDKDYKGMWKNSLDYRKKFLLDMESFKGGIDKLPKEALDAIIRLEKELLDM</sequence>
<evidence type="ECO:0000313" key="8">
    <source>
        <dbReference type="EMBL" id="MBC8586643.1"/>
    </source>
</evidence>
<gene>
    <name evidence="8" type="ORF">H8707_00090</name>
</gene>
<dbReference type="GO" id="GO:0005524">
    <property type="term" value="F:ATP binding"/>
    <property type="evidence" value="ECO:0007669"/>
    <property type="project" value="UniProtKB-KW"/>
</dbReference>
<keyword evidence="5" id="KW-0067">ATP-binding</keyword>
<dbReference type="InterPro" id="IPR001272">
    <property type="entry name" value="PEP_carboxykinase_ATP"/>
</dbReference>
<evidence type="ECO:0000256" key="5">
    <source>
        <dbReference type="ARBA" id="ARBA00022840"/>
    </source>
</evidence>
<dbReference type="GO" id="GO:0004612">
    <property type="term" value="F:phosphoenolpyruvate carboxykinase (ATP) activity"/>
    <property type="evidence" value="ECO:0007669"/>
    <property type="project" value="UniProtKB-EC"/>
</dbReference>
<organism evidence="8 9">
    <name type="scientific">Paratissierella segnis</name>
    <dbReference type="NCBI Taxonomy" id="2763679"/>
    <lineage>
        <taxon>Bacteria</taxon>
        <taxon>Bacillati</taxon>
        <taxon>Bacillota</taxon>
        <taxon>Tissierellia</taxon>
        <taxon>Tissierellales</taxon>
        <taxon>Tissierellaceae</taxon>
        <taxon>Paratissierella</taxon>
    </lineage>
</organism>
<comment type="caution">
    <text evidence="8">The sequence shown here is derived from an EMBL/GenBank/DDBJ whole genome shotgun (WGS) entry which is preliminary data.</text>
</comment>
<protein>
    <recommendedName>
        <fullName evidence="3">phosphoenolpyruvate carboxykinase (ATP)</fullName>
        <ecNumber evidence="3">4.1.1.49</ecNumber>
    </recommendedName>
</protein>
<name>A0A926ER40_9FIRM</name>
<evidence type="ECO:0000256" key="1">
    <source>
        <dbReference type="ARBA" id="ARBA00004742"/>
    </source>
</evidence>
<evidence type="ECO:0000256" key="6">
    <source>
        <dbReference type="ARBA" id="ARBA00023239"/>
    </source>
</evidence>
<dbReference type="Pfam" id="PF01293">
    <property type="entry name" value="PEPCK_ATP"/>
    <property type="match status" value="1"/>
</dbReference>
<dbReference type="InterPro" id="IPR013035">
    <property type="entry name" value="PEP_carboxykinase_C"/>
</dbReference>
<dbReference type="EMBL" id="JACRTG010000001">
    <property type="protein sequence ID" value="MBC8586643.1"/>
    <property type="molecule type" value="Genomic_DNA"/>
</dbReference>
<comment type="catalytic activity">
    <reaction evidence="7">
        <text>oxaloacetate + ATP = phosphoenolpyruvate + ADP + CO2</text>
        <dbReference type="Rhea" id="RHEA:18617"/>
        <dbReference type="ChEBI" id="CHEBI:16452"/>
        <dbReference type="ChEBI" id="CHEBI:16526"/>
        <dbReference type="ChEBI" id="CHEBI:30616"/>
        <dbReference type="ChEBI" id="CHEBI:58702"/>
        <dbReference type="ChEBI" id="CHEBI:456216"/>
        <dbReference type="EC" id="4.1.1.49"/>
    </reaction>
</comment>
<keyword evidence="9" id="KW-1185">Reference proteome</keyword>
<evidence type="ECO:0000256" key="2">
    <source>
        <dbReference type="ARBA" id="ARBA00006052"/>
    </source>
</evidence>
<dbReference type="AlphaFoldDB" id="A0A926ER40"/>
<dbReference type="SUPFAM" id="SSF53795">
    <property type="entry name" value="PEP carboxykinase-like"/>
    <property type="match status" value="1"/>
</dbReference>
<dbReference type="Proteomes" id="UP000601171">
    <property type="component" value="Unassembled WGS sequence"/>
</dbReference>
<evidence type="ECO:0000256" key="3">
    <source>
        <dbReference type="ARBA" id="ARBA00012363"/>
    </source>
</evidence>
<dbReference type="EC" id="4.1.1.49" evidence="3"/>
<evidence type="ECO:0000256" key="4">
    <source>
        <dbReference type="ARBA" id="ARBA00022741"/>
    </source>
</evidence>
<dbReference type="RefSeq" id="WP_262428105.1">
    <property type="nucleotide sequence ID" value="NZ_JACRTG010000001.1"/>
</dbReference>
<comment type="similarity">
    <text evidence="2">Belongs to the phosphoenolpyruvate carboxykinase (ATP) family.</text>
</comment>
<evidence type="ECO:0000256" key="7">
    <source>
        <dbReference type="ARBA" id="ARBA00047371"/>
    </source>
</evidence>
<dbReference type="GO" id="GO:0006094">
    <property type="term" value="P:gluconeogenesis"/>
    <property type="evidence" value="ECO:0007669"/>
    <property type="project" value="InterPro"/>
</dbReference>
<accession>A0A926ER40</accession>
<dbReference type="Gene3D" id="3.90.228.20">
    <property type="match status" value="1"/>
</dbReference>
<dbReference type="InterPro" id="IPR008210">
    <property type="entry name" value="PEP_carboxykinase_N"/>
</dbReference>
<dbReference type="SUPFAM" id="SSF68923">
    <property type="entry name" value="PEP carboxykinase N-terminal domain"/>
    <property type="match status" value="1"/>
</dbReference>
<evidence type="ECO:0000313" key="9">
    <source>
        <dbReference type="Proteomes" id="UP000601171"/>
    </source>
</evidence>
<comment type="pathway">
    <text evidence="1">Carbohydrate biosynthesis; gluconeogenesis.</text>
</comment>
<keyword evidence="4" id="KW-0547">Nucleotide-binding</keyword>
<proteinExistence type="inferred from homology"/>
<reference evidence="8" key="1">
    <citation type="submission" date="2020-08" db="EMBL/GenBank/DDBJ databases">
        <title>Genome public.</title>
        <authorList>
            <person name="Liu C."/>
            <person name="Sun Q."/>
        </authorList>
    </citation>
    <scope>NUCLEOTIDE SEQUENCE</scope>
    <source>
        <strain evidence="8">BX21</strain>
    </source>
</reference>